<keyword evidence="3" id="KW-1185">Reference proteome</keyword>
<feature type="compositionally biased region" description="Polar residues" evidence="1">
    <location>
        <begin position="33"/>
        <end position="50"/>
    </location>
</feature>
<feature type="region of interest" description="Disordered" evidence="1">
    <location>
        <begin position="29"/>
        <end position="98"/>
    </location>
</feature>
<evidence type="ECO:0000313" key="3">
    <source>
        <dbReference type="Proteomes" id="UP001153636"/>
    </source>
</evidence>
<sequence>MESAPTIIFRKSPTELEISKITEITEIPENFTEETISTPLDNCTPSTSAPVSRKANSRQGGSKLNKNLSKRPQTSSTRSSLNVRVIVDNGNRRTPTKSIGEYSTMYMATTSPKMKNVPQSSQFLDWLLEFFWKCSSGCQDLPTQ</sequence>
<reference evidence="2" key="1">
    <citation type="submission" date="2022-01" db="EMBL/GenBank/DDBJ databases">
        <authorList>
            <person name="King R."/>
        </authorList>
    </citation>
    <scope>NUCLEOTIDE SEQUENCE</scope>
</reference>
<accession>A0A9P0G9Z0</accession>
<dbReference type="OrthoDB" id="6777074at2759"/>
<gene>
    <name evidence="2" type="ORF">PSYICH_LOCUS3170</name>
</gene>
<dbReference type="AlphaFoldDB" id="A0A9P0G9Z0"/>
<dbReference type="EMBL" id="OV651824">
    <property type="protein sequence ID" value="CAH1102290.1"/>
    <property type="molecule type" value="Genomic_DNA"/>
</dbReference>
<dbReference type="Proteomes" id="UP001153636">
    <property type="component" value="Chromosome 12"/>
</dbReference>
<organism evidence="2 3">
    <name type="scientific">Psylliodes chrysocephalus</name>
    <dbReference type="NCBI Taxonomy" id="3402493"/>
    <lineage>
        <taxon>Eukaryota</taxon>
        <taxon>Metazoa</taxon>
        <taxon>Ecdysozoa</taxon>
        <taxon>Arthropoda</taxon>
        <taxon>Hexapoda</taxon>
        <taxon>Insecta</taxon>
        <taxon>Pterygota</taxon>
        <taxon>Neoptera</taxon>
        <taxon>Endopterygota</taxon>
        <taxon>Coleoptera</taxon>
        <taxon>Polyphaga</taxon>
        <taxon>Cucujiformia</taxon>
        <taxon>Chrysomeloidea</taxon>
        <taxon>Chrysomelidae</taxon>
        <taxon>Galerucinae</taxon>
        <taxon>Alticini</taxon>
        <taxon>Psylliodes</taxon>
    </lineage>
</organism>
<evidence type="ECO:0000256" key="1">
    <source>
        <dbReference type="SAM" id="MobiDB-lite"/>
    </source>
</evidence>
<protein>
    <submittedName>
        <fullName evidence="2">Uncharacterized protein</fullName>
    </submittedName>
</protein>
<name>A0A9P0G9Z0_9CUCU</name>
<evidence type="ECO:0000313" key="2">
    <source>
        <dbReference type="EMBL" id="CAH1102290.1"/>
    </source>
</evidence>
<feature type="compositionally biased region" description="Polar residues" evidence="1">
    <location>
        <begin position="57"/>
        <end position="82"/>
    </location>
</feature>
<proteinExistence type="predicted"/>